<feature type="transmembrane region" description="Helical" evidence="1">
    <location>
        <begin position="9"/>
        <end position="29"/>
    </location>
</feature>
<protein>
    <submittedName>
        <fullName evidence="2">Uncharacterized protein</fullName>
    </submittedName>
</protein>
<accession>A0A6C0LUZ3</accession>
<dbReference type="EMBL" id="MN740570">
    <property type="protein sequence ID" value="QHU34437.1"/>
    <property type="molecule type" value="Genomic_DNA"/>
</dbReference>
<reference evidence="2" key="1">
    <citation type="journal article" date="2020" name="Nature">
        <title>Giant virus diversity and host interactions through global metagenomics.</title>
        <authorList>
            <person name="Schulz F."/>
            <person name="Roux S."/>
            <person name="Paez-Espino D."/>
            <person name="Jungbluth S."/>
            <person name="Walsh D.A."/>
            <person name="Denef V.J."/>
            <person name="McMahon K.D."/>
            <person name="Konstantinidis K.T."/>
            <person name="Eloe-Fadrosh E.A."/>
            <person name="Kyrpides N.C."/>
            <person name="Woyke T."/>
        </authorList>
    </citation>
    <scope>NUCLEOTIDE SEQUENCE</scope>
    <source>
        <strain evidence="2">GVMAG-S-1016713-123</strain>
    </source>
</reference>
<keyword evidence="1" id="KW-1133">Transmembrane helix</keyword>
<evidence type="ECO:0000256" key="1">
    <source>
        <dbReference type="SAM" id="Phobius"/>
    </source>
</evidence>
<keyword evidence="1" id="KW-0472">Membrane</keyword>
<dbReference type="AlphaFoldDB" id="A0A6C0LUZ3"/>
<keyword evidence="1" id="KW-0812">Transmembrane</keyword>
<sequence>MQFVKDNRMTIIATTLFFISSYNAVIYYYNKEQKPFKIAYDPLEEYISNRNKRYDILIANSEQKKVPNQEIEIKINKSNILFESTPLGNIIMSYDQEKNEFEYYANRSFPYRILEIVAKKYVTTFGCTHIYKYMETSVTSTQAKQPQHKAYAKLKPVQTIKVVKQMNVYRMKGQIGDSDFIQPQTIKRETNTISYSDFKKGK</sequence>
<organism evidence="2">
    <name type="scientific">viral metagenome</name>
    <dbReference type="NCBI Taxonomy" id="1070528"/>
    <lineage>
        <taxon>unclassified sequences</taxon>
        <taxon>metagenomes</taxon>
        <taxon>organismal metagenomes</taxon>
    </lineage>
</organism>
<evidence type="ECO:0000313" key="2">
    <source>
        <dbReference type="EMBL" id="QHU34437.1"/>
    </source>
</evidence>
<name>A0A6C0LUZ3_9ZZZZ</name>
<proteinExistence type="predicted"/>